<name>A0ABS5CIF2_9BACL</name>
<dbReference type="EMBL" id="JAGKSP010000011">
    <property type="protein sequence ID" value="MBP3965626.1"/>
    <property type="molecule type" value="Genomic_DNA"/>
</dbReference>
<proteinExistence type="predicted"/>
<evidence type="ECO:0000313" key="1">
    <source>
        <dbReference type="EMBL" id="MBP3965626.1"/>
    </source>
</evidence>
<evidence type="ECO:0000313" key="2">
    <source>
        <dbReference type="Proteomes" id="UP000673394"/>
    </source>
</evidence>
<reference evidence="1 2" key="1">
    <citation type="submission" date="2021-04" db="EMBL/GenBank/DDBJ databases">
        <title>Paenibacillus sp. DLE-14 whole genome sequence.</title>
        <authorList>
            <person name="Ham Y.J."/>
        </authorList>
    </citation>
    <scope>NUCLEOTIDE SEQUENCE [LARGE SCALE GENOMIC DNA]</scope>
    <source>
        <strain evidence="1 2">DLE-14</strain>
    </source>
</reference>
<gene>
    <name evidence="1" type="ORF">I8J30_23195</name>
</gene>
<accession>A0ABS5CIF2</accession>
<comment type="caution">
    <text evidence="1">The sequence shown here is derived from an EMBL/GenBank/DDBJ whole genome shotgun (WGS) entry which is preliminary data.</text>
</comment>
<keyword evidence="2" id="KW-1185">Reference proteome</keyword>
<organism evidence="1 2">
    <name type="scientific">Paenibacillus lignilyticus</name>
    <dbReference type="NCBI Taxonomy" id="1172615"/>
    <lineage>
        <taxon>Bacteria</taxon>
        <taxon>Bacillati</taxon>
        <taxon>Bacillota</taxon>
        <taxon>Bacilli</taxon>
        <taxon>Bacillales</taxon>
        <taxon>Paenibacillaceae</taxon>
        <taxon>Paenibacillus</taxon>
    </lineage>
</organism>
<sequence length="83" mass="9189">MNVRLSMTTILEVEAMHPITEVNRKDVREHSVSLGLRPTAKLISVNPLPGEFSSGLRLRCTNPQLSNPGYTLYCSCSSRLSDV</sequence>
<protein>
    <submittedName>
        <fullName evidence="1">Uncharacterized protein</fullName>
    </submittedName>
</protein>
<dbReference type="Proteomes" id="UP000673394">
    <property type="component" value="Unassembled WGS sequence"/>
</dbReference>